<evidence type="ECO:0000259" key="12">
    <source>
        <dbReference type="PROSITE" id="PS50851"/>
    </source>
</evidence>
<sequence>MLDLFRMEVEAQAAILNENLLALENQPSSAKELEALMRAAHSIKGAARIVEIDAAVNLAHIMEDCFVAAQSQRITLTPDDIDVLLRGVDMLANISSVENGGLEGFLQENESEIAATRAEIAAILTPGAEKKERTGERESQKSKVKSQNSSSSLSPPPSPSPSSSTPPPPVSPTPPVPQSSIPPEPPEAPAAPEMEEVPSIGNSSMLELFRLEVDAQTKILNDGLLALESQPDSLRELEALMRAAHSIKGAARIVAIDAAVNLAHVMEDCFVEAQKQTITLAADSIDILLRGVDLIQNISQMEPAELGIWLKENRQEIETTRQEISAILTPGSAPVPRKKAEPANGQSDTGKVTAQEQTAPIDAKTETQTDASAQQEQQIQSAALVAQTASAKETSAAKQIVKSPPTSIGPAKESKAAPIPTKDSNKDRVVMVSAENLNRIMGLAGETLIEASWLQPYADSLMMLKKRQQELSKVLENLQEACGKSHVDRQTENILKAARDKERECREILLERIHTLELYAGRTANLSDRLYREVIASHMRPFADGVQSFPRMMRDLARKLGKQVNFEIVGKATPVDRDILKKLEAPLTHILRNALDHGLEMPDDRIAVGKSPEGTIKLEATHRSGMLAVTISDDGRGMNLEQLREKIVRKKLASPEMAAKFTESELLEFIFLPGFSTAAQVTEISGRGVGLDIAKSMAHEVGGTVRASSVPGKGMNFYFQLPLTLSVIRTLLVEISGEPYAFPLARIEQLVMLDKSEIAVAENRQYFTLNGENIGLIAAYQVLELPPSSFKSDALPVVVIGDQSNRFGMVVDKFLGERDLVVRPLDPRLGKVQDIGAAALMGDGSPILIVDVIDLVRSIDNLLNTKDEELQQVSDDDGDGKLIEKKKRILVVDDSITVREMERKLLENKGYMVEVAVDGMDGWNAVRTNHYDLVVSDIDMPRMNGIEFVGQIKNHPKLNSIPVIIVSYRDKEEHRIQGLEAGADYYLTKSSFQDDSFFKAVIDLIGEP</sequence>
<dbReference type="InterPro" id="IPR005467">
    <property type="entry name" value="His_kinase_dom"/>
</dbReference>
<evidence type="ECO:0000256" key="4">
    <source>
        <dbReference type="ARBA" id="ARBA00022679"/>
    </source>
</evidence>
<dbReference type="InterPro" id="IPR036061">
    <property type="entry name" value="CheW-like_dom_sf"/>
</dbReference>
<dbReference type="Pfam" id="PF00072">
    <property type="entry name" value="Response_reg"/>
    <property type="match status" value="1"/>
</dbReference>
<feature type="domain" description="CheW-like" evidence="12">
    <location>
        <begin position="727"/>
        <end position="861"/>
    </location>
</feature>
<dbReference type="SMART" id="SM00073">
    <property type="entry name" value="HPT"/>
    <property type="match status" value="2"/>
</dbReference>
<dbReference type="GO" id="GO:0000160">
    <property type="term" value="P:phosphorelay signal transduction system"/>
    <property type="evidence" value="ECO:0007669"/>
    <property type="project" value="UniProtKB-KW"/>
</dbReference>
<keyword evidence="4" id="KW-0808">Transferase</keyword>
<organism evidence="14 15">
    <name type="scientific">Aerosakkonema funiforme FACHB-1375</name>
    <dbReference type="NCBI Taxonomy" id="2949571"/>
    <lineage>
        <taxon>Bacteria</taxon>
        <taxon>Bacillati</taxon>
        <taxon>Cyanobacteriota</taxon>
        <taxon>Cyanophyceae</taxon>
        <taxon>Oscillatoriophycideae</taxon>
        <taxon>Aerosakkonematales</taxon>
        <taxon>Aerosakkonemataceae</taxon>
        <taxon>Aerosakkonema</taxon>
    </lineage>
</organism>
<evidence type="ECO:0000313" key="14">
    <source>
        <dbReference type="EMBL" id="MBD2182409.1"/>
    </source>
</evidence>
<dbReference type="Proteomes" id="UP000641646">
    <property type="component" value="Unassembled WGS sequence"/>
</dbReference>
<feature type="domain" description="Response regulatory" evidence="11">
    <location>
        <begin position="888"/>
        <end position="1004"/>
    </location>
</feature>
<dbReference type="SMART" id="SM00387">
    <property type="entry name" value="HATPase_c"/>
    <property type="match status" value="1"/>
</dbReference>
<dbReference type="SUPFAM" id="SSF52172">
    <property type="entry name" value="CheY-like"/>
    <property type="match status" value="1"/>
</dbReference>
<dbReference type="InterPro" id="IPR001789">
    <property type="entry name" value="Sig_transdc_resp-reg_receiver"/>
</dbReference>
<evidence type="ECO:0000256" key="3">
    <source>
        <dbReference type="ARBA" id="ARBA00022553"/>
    </source>
</evidence>
<dbReference type="PANTHER" id="PTHR43395">
    <property type="entry name" value="SENSOR HISTIDINE KINASE CHEA"/>
    <property type="match status" value="1"/>
</dbReference>
<feature type="region of interest" description="Disordered" evidence="9">
    <location>
        <begin position="394"/>
        <end position="423"/>
    </location>
</feature>
<feature type="domain" description="HPt" evidence="13">
    <location>
        <begin position="1"/>
        <end position="98"/>
    </location>
</feature>
<comment type="catalytic activity">
    <reaction evidence="1">
        <text>ATP + protein L-histidine = ADP + protein N-phospho-L-histidine.</text>
        <dbReference type="EC" id="2.7.13.3"/>
    </reaction>
</comment>
<dbReference type="PROSITE" id="PS50109">
    <property type="entry name" value="HIS_KIN"/>
    <property type="match status" value="1"/>
</dbReference>
<dbReference type="SMART" id="SM00260">
    <property type="entry name" value="CheW"/>
    <property type="match status" value="1"/>
</dbReference>
<dbReference type="InterPro" id="IPR004358">
    <property type="entry name" value="Sig_transdc_His_kin-like_C"/>
</dbReference>
<dbReference type="InterPro" id="IPR036890">
    <property type="entry name" value="HATPase_C_sf"/>
</dbReference>
<accession>A0A926ZHA2</accession>
<dbReference type="GO" id="GO:0004673">
    <property type="term" value="F:protein histidine kinase activity"/>
    <property type="evidence" value="ECO:0007669"/>
    <property type="project" value="UniProtKB-EC"/>
</dbReference>
<dbReference type="Gene3D" id="2.30.30.40">
    <property type="entry name" value="SH3 Domains"/>
    <property type="match status" value="1"/>
</dbReference>
<evidence type="ECO:0000256" key="7">
    <source>
        <dbReference type="PROSITE-ProRule" id="PRU00110"/>
    </source>
</evidence>
<feature type="domain" description="HPt" evidence="13">
    <location>
        <begin position="198"/>
        <end position="302"/>
    </location>
</feature>
<evidence type="ECO:0000256" key="6">
    <source>
        <dbReference type="ARBA" id="ARBA00023012"/>
    </source>
</evidence>
<feature type="region of interest" description="Disordered" evidence="9">
    <location>
        <begin position="124"/>
        <end position="194"/>
    </location>
</feature>
<dbReference type="InterPro" id="IPR051315">
    <property type="entry name" value="Bact_Chemotaxis_CheA"/>
</dbReference>
<comment type="caution">
    <text evidence="14">The sequence shown here is derived from an EMBL/GenBank/DDBJ whole genome shotgun (WGS) entry which is preliminary data.</text>
</comment>
<dbReference type="Gene3D" id="3.40.50.2300">
    <property type="match status" value="1"/>
</dbReference>
<reference evidence="14" key="2">
    <citation type="submission" date="2020-08" db="EMBL/GenBank/DDBJ databases">
        <authorList>
            <person name="Chen M."/>
            <person name="Teng W."/>
            <person name="Zhao L."/>
            <person name="Hu C."/>
            <person name="Zhou Y."/>
            <person name="Han B."/>
            <person name="Song L."/>
            <person name="Shu W."/>
        </authorList>
    </citation>
    <scope>NUCLEOTIDE SEQUENCE</scope>
    <source>
        <strain evidence="14">FACHB-1375</strain>
    </source>
</reference>
<reference evidence="14" key="1">
    <citation type="journal article" date="2015" name="ISME J.">
        <title>Draft Genome Sequence of Streptomyces incarnatus NRRL8089, which Produces the Nucleoside Antibiotic Sinefungin.</title>
        <authorList>
            <person name="Oshima K."/>
            <person name="Hattori M."/>
            <person name="Shimizu H."/>
            <person name="Fukuda K."/>
            <person name="Nemoto M."/>
            <person name="Inagaki K."/>
            <person name="Tamura T."/>
        </authorList>
    </citation>
    <scope>NUCLEOTIDE SEQUENCE</scope>
    <source>
        <strain evidence="14">FACHB-1375</strain>
    </source>
</reference>
<dbReference type="InterPro" id="IPR011006">
    <property type="entry name" value="CheY-like_superfamily"/>
</dbReference>
<dbReference type="PROSITE" id="PS50851">
    <property type="entry name" value="CHEW"/>
    <property type="match status" value="1"/>
</dbReference>
<dbReference type="PANTHER" id="PTHR43395:SF1">
    <property type="entry name" value="CHEMOTAXIS PROTEIN CHEA"/>
    <property type="match status" value="1"/>
</dbReference>
<dbReference type="AlphaFoldDB" id="A0A926ZHA2"/>
<dbReference type="Gene3D" id="3.30.565.10">
    <property type="entry name" value="Histidine kinase-like ATPase, C-terminal domain"/>
    <property type="match status" value="1"/>
</dbReference>
<evidence type="ECO:0000259" key="13">
    <source>
        <dbReference type="PROSITE" id="PS50894"/>
    </source>
</evidence>
<evidence type="ECO:0000259" key="10">
    <source>
        <dbReference type="PROSITE" id="PS50109"/>
    </source>
</evidence>
<feature type="modified residue" description="4-aspartylphosphate" evidence="8">
    <location>
        <position position="937"/>
    </location>
</feature>
<dbReference type="CDD" id="cd00088">
    <property type="entry name" value="HPT"/>
    <property type="match status" value="2"/>
</dbReference>
<dbReference type="Gene3D" id="1.20.120.160">
    <property type="entry name" value="HPT domain"/>
    <property type="match status" value="2"/>
</dbReference>
<evidence type="ECO:0000256" key="1">
    <source>
        <dbReference type="ARBA" id="ARBA00000085"/>
    </source>
</evidence>
<dbReference type="SUPFAM" id="SSF50341">
    <property type="entry name" value="CheW-like"/>
    <property type="match status" value="1"/>
</dbReference>
<keyword evidence="3 8" id="KW-0597">Phosphoprotein</keyword>
<feature type="compositionally biased region" description="Pro residues" evidence="9">
    <location>
        <begin position="154"/>
        <end position="189"/>
    </location>
</feature>
<name>A0A926ZHA2_9CYAN</name>
<gene>
    <name evidence="14" type="ORF">H6G03_15115</name>
</gene>
<evidence type="ECO:0000256" key="9">
    <source>
        <dbReference type="SAM" id="MobiDB-lite"/>
    </source>
</evidence>
<keyword evidence="5" id="KW-0418">Kinase</keyword>
<dbReference type="InterPro" id="IPR003594">
    <property type="entry name" value="HATPase_dom"/>
</dbReference>
<dbReference type="EC" id="2.7.13.3" evidence="2"/>
<dbReference type="EMBL" id="JACJPW010000036">
    <property type="protein sequence ID" value="MBD2182409.1"/>
    <property type="molecule type" value="Genomic_DNA"/>
</dbReference>
<feature type="compositionally biased region" description="Polar residues" evidence="9">
    <location>
        <begin position="344"/>
        <end position="358"/>
    </location>
</feature>
<dbReference type="FunFam" id="3.30.565.10:FF:000016">
    <property type="entry name" value="Chemotaxis protein CheA, putative"/>
    <property type="match status" value="1"/>
</dbReference>
<feature type="region of interest" description="Disordered" evidence="9">
    <location>
        <begin position="325"/>
        <end position="358"/>
    </location>
</feature>
<dbReference type="Pfam" id="PF01584">
    <property type="entry name" value="CheW"/>
    <property type="match status" value="1"/>
</dbReference>
<dbReference type="SUPFAM" id="SSF55874">
    <property type="entry name" value="ATPase domain of HSP90 chaperone/DNA topoisomerase II/histidine kinase"/>
    <property type="match status" value="1"/>
</dbReference>
<dbReference type="SMART" id="SM00448">
    <property type="entry name" value="REC"/>
    <property type="match status" value="1"/>
</dbReference>
<dbReference type="PROSITE" id="PS50894">
    <property type="entry name" value="HPT"/>
    <property type="match status" value="2"/>
</dbReference>
<evidence type="ECO:0000313" key="15">
    <source>
        <dbReference type="Proteomes" id="UP000641646"/>
    </source>
</evidence>
<dbReference type="GO" id="GO:0006935">
    <property type="term" value="P:chemotaxis"/>
    <property type="evidence" value="ECO:0007669"/>
    <property type="project" value="InterPro"/>
</dbReference>
<feature type="domain" description="Histidine kinase" evidence="10">
    <location>
        <begin position="587"/>
        <end position="725"/>
    </location>
</feature>
<keyword evidence="15" id="KW-1185">Reference proteome</keyword>
<feature type="modified residue" description="Phosphohistidine" evidence="7">
    <location>
        <position position="41"/>
    </location>
</feature>
<dbReference type="InterPro" id="IPR008207">
    <property type="entry name" value="Sig_transdc_His_kin_Hpt_dom"/>
</dbReference>
<proteinExistence type="predicted"/>
<evidence type="ECO:0000256" key="5">
    <source>
        <dbReference type="ARBA" id="ARBA00022777"/>
    </source>
</evidence>
<dbReference type="SUPFAM" id="SSF47226">
    <property type="entry name" value="Histidine-containing phosphotransfer domain, HPT domain"/>
    <property type="match status" value="2"/>
</dbReference>
<dbReference type="PROSITE" id="PS50110">
    <property type="entry name" value="RESPONSE_REGULATORY"/>
    <property type="match status" value="1"/>
</dbReference>
<dbReference type="Pfam" id="PF01627">
    <property type="entry name" value="Hpt"/>
    <property type="match status" value="2"/>
</dbReference>
<dbReference type="InterPro" id="IPR002545">
    <property type="entry name" value="CheW-lke_dom"/>
</dbReference>
<dbReference type="InterPro" id="IPR036641">
    <property type="entry name" value="HPT_dom_sf"/>
</dbReference>
<feature type="modified residue" description="Phosphohistidine" evidence="7">
    <location>
        <position position="245"/>
    </location>
</feature>
<dbReference type="Pfam" id="PF02518">
    <property type="entry name" value="HATPase_c"/>
    <property type="match status" value="1"/>
</dbReference>
<evidence type="ECO:0000259" key="11">
    <source>
        <dbReference type="PROSITE" id="PS50110"/>
    </source>
</evidence>
<feature type="compositionally biased region" description="Basic and acidic residues" evidence="9">
    <location>
        <begin position="128"/>
        <end position="141"/>
    </location>
</feature>
<keyword evidence="6" id="KW-0902">Two-component regulatory system</keyword>
<evidence type="ECO:0000256" key="8">
    <source>
        <dbReference type="PROSITE-ProRule" id="PRU00169"/>
    </source>
</evidence>
<dbReference type="PRINTS" id="PR00344">
    <property type="entry name" value="BCTRLSENSOR"/>
</dbReference>
<protein>
    <recommendedName>
        <fullName evidence="2">histidine kinase</fullName>
        <ecNumber evidence="2">2.7.13.3</ecNumber>
    </recommendedName>
</protein>
<evidence type="ECO:0000256" key="2">
    <source>
        <dbReference type="ARBA" id="ARBA00012438"/>
    </source>
</evidence>